<dbReference type="PANTHER" id="PTHR13906:SF16">
    <property type="entry name" value="LYSOPHOSPHOLIPID ACYLTRANSFERASE 7"/>
    <property type="match status" value="1"/>
</dbReference>
<dbReference type="OrthoDB" id="7663182at2759"/>
<comment type="subcellular location">
    <subcellularLocation>
        <location evidence="1">Membrane</location>
        <topology evidence="1">Multi-pass membrane protein</topology>
    </subcellularLocation>
</comment>
<dbReference type="GeneID" id="113403384"/>
<sequence>MSEFIYYFSLLVCISLGSYYKKITDMDMKRNYGTGLGLLLVCLISGHHVYHSALMVWGNIIIIKCCDRRYLHQISLTFTWLYLIYLHLNVTNIYIIWLNQTLALKLVGLAFEMNAVQIRTDAKGINVSKINIKDVDSLAPEPSAADIIAYSYYFIGLHKGPYYRWKIFDDHFNAPFGALGDCRIITEQKLKKAIVCWLGYLLLRSKYSPELYYEDVFYNMYGADFRYLYNIPQLTMYLLHWKTVMMLCTSVFTEAGFGVYPAKCQPIPGFGPSTHLSFVTLATTSTNVALEEEYNFSMLKCFDVEGLLIGPKMKDTMRSWDMPTRYWFWAYVQKTFVKSNKEVRSAFSLLAWTLWSGPTLPQFIIASTLWVYVHLEAEYTVLYDTSGALKLPWDIGFSIMRMFCLLYLTPCFVIKNTDIVLRYYNSIFWVFHLLLVFLMIYSVIVYKTRRSL</sequence>
<protein>
    <recommendedName>
        <fullName evidence="10">Lysophospholipid acyltransferase 7</fullName>
    </recommendedName>
</protein>
<dbReference type="InterPro" id="IPR004299">
    <property type="entry name" value="MBOAT_fam"/>
</dbReference>
<keyword evidence="6 11" id="KW-1133">Transmembrane helix</keyword>
<gene>
    <name evidence="13" type="primary">LOC113403384</name>
</gene>
<dbReference type="RefSeq" id="XP_026499709.2">
    <property type="nucleotide sequence ID" value="XM_026643924.2"/>
</dbReference>
<evidence type="ECO:0000256" key="6">
    <source>
        <dbReference type="ARBA" id="ARBA00022989"/>
    </source>
</evidence>
<dbReference type="OMA" id="IGFSIMR"/>
<comment type="pathway">
    <text evidence="9">Phospholipid metabolism.</text>
</comment>
<evidence type="ECO:0000313" key="13">
    <source>
        <dbReference type="RefSeq" id="XP_026499709.2"/>
    </source>
</evidence>
<evidence type="ECO:0000256" key="2">
    <source>
        <dbReference type="ARBA" id="ARBA00005074"/>
    </source>
</evidence>
<keyword evidence="5 11" id="KW-0812">Transmembrane</keyword>
<feature type="transmembrane region" description="Helical" evidence="11">
    <location>
        <begin position="70"/>
        <end position="88"/>
    </location>
</feature>
<dbReference type="GO" id="GO:0071617">
    <property type="term" value="F:lysophospholipid acyltransferase activity"/>
    <property type="evidence" value="ECO:0007669"/>
    <property type="project" value="TreeGrafter"/>
</dbReference>
<evidence type="ECO:0000256" key="5">
    <source>
        <dbReference type="ARBA" id="ARBA00022692"/>
    </source>
</evidence>
<dbReference type="GO" id="GO:0044233">
    <property type="term" value="C:mitochondria-associated endoplasmic reticulum membrane contact site"/>
    <property type="evidence" value="ECO:0007669"/>
    <property type="project" value="TreeGrafter"/>
</dbReference>
<keyword evidence="12" id="KW-1185">Reference proteome</keyword>
<comment type="pathway">
    <text evidence="2">Lipid metabolism; phospholipid metabolism.</text>
</comment>
<accession>A0A8B8IRE5</accession>
<proteinExistence type="inferred from homology"/>
<evidence type="ECO:0000256" key="3">
    <source>
        <dbReference type="ARBA" id="ARBA00010323"/>
    </source>
</evidence>
<dbReference type="GO" id="GO:0030258">
    <property type="term" value="P:lipid modification"/>
    <property type="evidence" value="ECO:0007669"/>
    <property type="project" value="TreeGrafter"/>
</dbReference>
<dbReference type="Pfam" id="PF03062">
    <property type="entry name" value="MBOAT"/>
    <property type="match status" value="1"/>
</dbReference>
<evidence type="ECO:0000256" key="11">
    <source>
        <dbReference type="SAM" id="Phobius"/>
    </source>
</evidence>
<feature type="transmembrane region" description="Helical" evidence="11">
    <location>
        <begin position="395"/>
        <end position="414"/>
    </location>
</feature>
<evidence type="ECO:0000256" key="7">
    <source>
        <dbReference type="ARBA" id="ARBA00023136"/>
    </source>
</evidence>
<feature type="transmembrane region" description="Helical" evidence="11">
    <location>
        <begin position="426"/>
        <end position="446"/>
    </location>
</feature>
<dbReference type="AlphaFoldDB" id="A0A8B8IRE5"/>
<evidence type="ECO:0000256" key="8">
    <source>
        <dbReference type="ARBA" id="ARBA00023315"/>
    </source>
</evidence>
<evidence type="ECO:0000256" key="4">
    <source>
        <dbReference type="ARBA" id="ARBA00022679"/>
    </source>
</evidence>
<evidence type="ECO:0000256" key="1">
    <source>
        <dbReference type="ARBA" id="ARBA00004141"/>
    </source>
</evidence>
<feature type="transmembrane region" description="Helical" evidence="11">
    <location>
        <begin position="32"/>
        <end position="50"/>
    </location>
</feature>
<keyword evidence="4" id="KW-0808">Transferase</keyword>
<dbReference type="GO" id="GO:0016020">
    <property type="term" value="C:membrane"/>
    <property type="evidence" value="ECO:0007669"/>
    <property type="project" value="UniProtKB-SubCell"/>
</dbReference>
<comment type="similarity">
    <text evidence="3">Belongs to the membrane-bound acyltransferase family.</text>
</comment>
<organism evidence="12 13">
    <name type="scientific">Vanessa tameamea</name>
    <name type="common">Kamehameha butterfly</name>
    <dbReference type="NCBI Taxonomy" id="334116"/>
    <lineage>
        <taxon>Eukaryota</taxon>
        <taxon>Metazoa</taxon>
        <taxon>Ecdysozoa</taxon>
        <taxon>Arthropoda</taxon>
        <taxon>Hexapoda</taxon>
        <taxon>Insecta</taxon>
        <taxon>Pterygota</taxon>
        <taxon>Neoptera</taxon>
        <taxon>Endopterygota</taxon>
        <taxon>Lepidoptera</taxon>
        <taxon>Glossata</taxon>
        <taxon>Ditrysia</taxon>
        <taxon>Papilionoidea</taxon>
        <taxon>Nymphalidae</taxon>
        <taxon>Nymphalinae</taxon>
        <taxon>Vanessa</taxon>
    </lineage>
</organism>
<evidence type="ECO:0000256" key="9">
    <source>
        <dbReference type="ARBA" id="ARBA00025707"/>
    </source>
</evidence>
<dbReference type="PANTHER" id="PTHR13906">
    <property type="entry name" value="PORCUPINE"/>
    <property type="match status" value="1"/>
</dbReference>
<dbReference type="Proteomes" id="UP001652626">
    <property type="component" value="Chromosome 13"/>
</dbReference>
<evidence type="ECO:0000256" key="10">
    <source>
        <dbReference type="ARBA" id="ARBA00093678"/>
    </source>
</evidence>
<evidence type="ECO:0000313" key="12">
    <source>
        <dbReference type="Proteomes" id="UP001652626"/>
    </source>
</evidence>
<dbReference type="GO" id="GO:0006661">
    <property type="term" value="P:phosphatidylinositol biosynthetic process"/>
    <property type="evidence" value="ECO:0007669"/>
    <property type="project" value="TreeGrafter"/>
</dbReference>
<dbReference type="InterPro" id="IPR049941">
    <property type="entry name" value="LPLAT_7/PORCN-like"/>
</dbReference>
<keyword evidence="8" id="KW-0012">Acyltransferase</keyword>
<name>A0A8B8IRE5_VANTA</name>
<reference evidence="13" key="1">
    <citation type="submission" date="2025-08" db="UniProtKB">
        <authorList>
            <consortium name="RefSeq"/>
        </authorList>
    </citation>
    <scope>IDENTIFICATION</scope>
    <source>
        <tissue evidence="13">Whole body</tissue>
    </source>
</reference>
<feature type="transmembrane region" description="Helical" evidence="11">
    <location>
        <begin position="349"/>
        <end position="375"/>
    </location>
</feature>
<keyword evidence="7 11" id="KW-0472">Membrane</keyword>
<feature type="transmembrane region" description="Helical" evidence="11">
    <location>
        <begin position="5"/>
        <end position="20"/>
    </location>
</feature>